<proteinExistence type="predicted"/>
<dbReference type="Gene3D" id="1.10.1370.30">
    <property type="match status" value="1"/>
</dbReference>
<dbReference type="RefSeq" id="WP_117606546.1">
    <property type="nucleotide sequence ID" value="NZ_QSPL01000004.1"/>
</dbReference>
<accession>A0A3E5EQ09</accession>
<dbReference type="AlphaFoldDB" id="A0A3E5EQ09"/>
<gene>
    <name evidence="2" type="ORF">DXB36_08945</name>
</gene>
<dbReference type="SUPFAM" id="SSF55486">
    <property type="entry name" value="Metalloproteases ('zincins'), catalytic domain"/>
    <property type="match status" value="1"/>
</dbReference>
<dbReference type="Proteomes" id="UP000260841">
    <property type="component" value="Unassembled WGS sequence"/>
</dbReference>
<organism evidence="2 3">
    <name type="scientific">Dorea formicigenerans</name>
    <dbReference type="NCBI Taxonomy" id="39486"/>
    <lineage>
        <taxon>Bacteria</taxon>
        <taxon>Bacillati</taxon>
        <taxon>Bacillota</taxon>
        <taxon>Clostridia</taxon>
        <taxon>Lachnospirales</taxon>
        <taxon>Lachnospiraceae</taxon>
        <taxon>Dorea</taxon>
    </lineage>
</organism>
<sequence length="563" mass="64960">MKRKYLLLLTVCCSCLLAAFICSGCNNRDSSQKHTDVKNHTSAKETVKPYADFKYTDYFNRSNLSLTDRSMDSIDIDTFKSTFNEFHTALDSDGNEERILSLYDQLCEQLNMLLTDATLAQYAYYLDTESQEKAERYHSKESAYTDSFEKTSSLFQRALSSQYSDVFRSYIGEDKASRIENSLIYSDEAIALKQQKNELIQRYEALITQGAKEQELKQLYIDLVNTNNAFAWSFGYANYPDFVYAVEYGRDYTMTDLKKIENEVKDNFIPVFHEYVSSVTEDDSIYVVYDENHDRGEEKIHRLRKCIQKVCPALEESLIHLQKNTLYDVEASSLKYPALSFSAPLPAYNDAYIYSSPYETVSDYSTLLHEFGHYNYYYHNPAHPFDSRDITDVSEIMSQGLELICYDYYDTYYPECGDALASFVIFDMMASVADGFTINEAEYRSYTTPDLDIKKLDQIWENVSDEYNNSISDDTSWTYIDHVFEEPFYYIGYATSALASFELFLESRVDFHSGVAKYMTLTTVPAGTKYQEALTIAGLNNIFEPGTIAKISEDLSKEFDLKK</sequence>
<name>A0A3E5EQ09_9FIRM</name>
<reference evidence="2 3" key="1">
    <citation type="submission" date="2018-08" db="EMBL/GenBank/DDBJ databases">
        <title>A genome reference for cultivated species of the human gut microbiota.</title>
        <authorList>
            <person name="Zou Y."/>
            <person name="Xue W."/>
            <person name="Luo G."/>
        </authorList>
    </citation>
    <scope>NUCLEOTIDE SEQUENCE [LARGE SCALE GENOMIC DNA]</scope>
    <source>
        <strain evidence="2 3">OM03-2</strain>
    </source>
</reference>
<evidence type="ECO:0000313" key="3">
    <source>
        <dbReference type="Proteomes" id="UP000260841"/>
    </source>
</evidence>
<comment type="caution">
    <text evidence="2">The sequence shown here is derived from an EMBL/GenBank/DDBJ whole genome shotgun (WGS) entry which is preliminary data.</text>
</comment>
<feature type="chain" id="PRO_5039718761" description="Peptidase M3A/M3B catalytic domain-containing protein" evidence="1">
    <location>
        <begin position="25"/>
        <end position="563"/>
    </location>
</feature>
<dbReference type="EMBL" id="QSVB01000008">
    <property type="protein sequence ID" value="RGN91041.1"/>
    <property type="molecule type" value="Genomic_DNA"/>
</dbReference>
<protein>
    <recommendedName>
        <fullName evidence="4">Peptidase M3A/M3B catalytic domain-containing protein</fullName>
    </recommendedName>
</protein>
<evidence type="ECO:0000256" key="1">
    <source>
        <dbReference type="SAM" id="SignalP"/>
    </source>
</evidence>
<evidence type="ECO:0000313" key="2">
    <source>
        <dbReference type="EMBL" id="RGN91041.1"/>
    </source>
</evidence>
<keyword evidence="1" id="KW-0732">Signal</keyword>
<evidence type="ECO:0008006" key="4">
    <source>
        <dbReference type="Google" id="ProtNLM"/>
    </source>
</evidence>
<feature type="signal peptide" evidence="1">
    <location>
        <begin position="1"/>
        <end position="24"/>
    </location>
</feature>